<feature type="compositionally biased region" description="Low complexity" evidence="1">
    <location>
        <begin position="1"/>
        <end position="23"/>
    </location>
</feature>
<keyword evidence="3" id="KW-1185">Reference proteome</keyword>
<dbReference type="Proteomes" id="UP000002149">
    <property type="component" value="Chromosome 5"/>
</dbReference>
<feature type="compositionally biased region" description="Basic residues" evidence="1">
    <location>
        <begin position="93"/>
        <end position="102"/>
    </location>
</feature>
<proteinExistence type="predicted"/>
<dbReference type="PaxDb" id="214684-Q5KH23"/>
<evidence type="ECO:0000256" key="1">
    <source>
        <dbReference type="SAM" id="MobiDB-lite"/>
    </source>
</evidence>
<evidence type="ECO:0000313" key="2">
    <source>
        <dbReference type="EMBL" id="AAW43456.1"/>
    </source>
</evidence>
<gene>
    <name evidence="2" type="ordered locus">CNE01520</name>
</gene>
<reference evidence="2 3" key="1">
    <citation type="journal article" date="2005" name="Science">
        <title>The genome of the basidiomycetous yeast and human pathogen Cryptococcus neoformans.</title>
        <authorList>
            <person name="Loftus B.J."/>
            <person name="Fung E."/>
            <person name="Roncaglia P."/>
            <person name="Rowley D."/>
            <person name="Amedeo P."/>
            <person name="Bruno D."/>
            <person name="Vamathevan J."/>
            <person name="Miranda M."/>
            <person name="Anderson I.J."/>
            <person name="Fraser J.A."/>
            <person name="Allen J.E."/>
            <person name="Bosdet I.E."/>
            <person name="Brent M.R."/>
            <person name="Chiu R."/>
            <person name="Doering T.L."/>
            <person name="Donlin M.J."/>
            <person name="D'Souza C.A."/>
            <person name="Fox D.S."/>
            <person name="Grinberg V."/>
            <person name="Fu J."/>
            <person name="Fukushima M."/>
            <person name="Haas B.J."/>
            <person name="Huang J.C."/>
            <person name="Janbon G."/>
            <person name="Jones S.J."/>
            <person name="Koo H.L."/>
            <person name="Krzywinski M.I."/>
            <person name="Kwon-Chung J.K."/>
            <person name="Lengeler K.B."/>
            <person name="Maiti R."/>
            <person name="Marra M.A."/>
            <person name="Marra R.E."/>
            <person name="Mathewson C.A."/>
            <person name="Mitchell T.G."/>
            <person name="Pertea M."/>
            <person name="Riggs F.R."/>
            <person name="Salzberg S.L."/>
            <person name="Schein J.E."/>
            <person name="Shvartsbeyn A."/>
            <person name="Shin H."/>
            <person name="Shumway M."/>
            <person name="Specht C.A."/>
            <person name="Suh B.B."/>
            <person name="Tenney A."/>
            <person name="Utterback T.R."/>
            <person name="Wickes B.L."/>
            <person name="Wortman J.R."/>
            <person name="Wye N.H."/>
            <person name="Kronstad J.W."/>
            <person name="Lodge J.K."/>
            <person name="Heitman J."/>
            <person name="Davis R.W."/>
            <person name="Fraser C.M."/>
            <person name="Hyman R.W."/>
        </authorList>
    </citation>
    <scope>NUCLEOTIDE SEQUENCE [LARGE SCALE GENOMIC DNA]</scope>
    <source>
        <strain evidence="3">JEC21 / ATCC MYA-565</strain>
    </source>
</reference>
<dbReference type="RefSeq" id="XP_570763.1">
    <property type="nucleotide sequence ID" value="XM_570763.2"/>
</dbReference>
<organism evidence="2 3">
    <name type="scientific">Cryptococcus deneoformans (strain JEC21 / ATCC MYA-565)</name>
    <name type="common">Cryptococcus neoformans var. neoformans serotype D</name>
    <dbReference type="NCBI Taxonomy" id="214684"/>
    <lineage>
        <taxon>Eukaryota</taxon>
        <taxon>Fungi</taxon>
        <taxon>Dikarya</taxon>
        <taxon>Basidiomycota</taxon>
        <taxon>Agaricomycotina</taxon>
        <taxon>Tremellomycetes</taxon>
        <taxon>Tremellales</taxon>
        <taxon>Cryptococcaceae</taxon>
        <taxon>Cryptococcus</taxon>
        <taxon>Cryptococcus neoformans species complex</taxon>
    </lineage>
</organism>
<dbReference type="STRING" id="214684.Q5KH23"/>
<name>Q5KH23_CRYD1</name>
<accession>Q5KH23</accession>
<protein>
    <submittedName>
        <fullName evidence="2">Uncharacterized protein</fullName>
    </submittedName>
</protein>
<dbReference type="EMBL" id="AE017345">
    <property type="protein sequence ID" value="AAW43456.1"/>
    <property type="molecule type" value="Genomic_DNA"/>
</dbReference>
<sequence length="102" mass="11354">MPIDFTSSLSTSDTLSTPLTGTSEEICGDKRPLRLGQNLRGTGTSPIPELSPLCSNRRRRSLPKGSTLTHIDRLSSPMVPSGNETFLHECSPQRRRLKHWPR</sequence>
<dbReference type="InParanoid" id="Q5KH23"/>
<dbReference type="HOGENOM" id="CLU_2277369_0_0_1"/>
<dbReference type="AlphaFoldDB" id="Q5KH23"/>
<evidence type="ECO:0000313" key="3">
    <source>
        <dbReference type="Proteomes" id="UP000002149"/>
    </source>
</evidence>
<dbReference type="KEGG" id="cne:CNE01520"/>
<dbReference type="GeneID" id="3257635"/>
<feature type="region of interest" description="Disordered" evidence="1">
    <location>
        <begin position="1"/>
        <end position="102"/>
    </location>
</feature>
<dbReference type="VEuPathDB" id="FungiDB:CNE01520"/>